<dbReference type="Proteomes" id="UP000825701">
    <property type="component" value="Chromosome"/>
</dbReference>
<evidence type="ECO:0000313" key="2">
    <source>
        <dbReference type="Proteomes" id="UP000825701"/>
    </source>
</evidence>
<dbReference type="Gene3D" id="3.30.1360.120">
    <property type="entry name" value="Probable tRNA modification gtpase trme, domain 1"/>
    <property type="match status" value="1"/>
</dbReference>
<organism evidence="1 2">
    <name type="scientific">Chenggangzhangella methanolivorans</name>
    <dbReference type="NCBI Taxonomy" id="1437009"/>
    <lineage>
        <taxon>Bacteria</taxon>
        <taxon>Pseudomonadati</taxon>
        <taxon>Pseudomonadota</taxon>
        <taxon>Alphaproteobacteria</taxon>
        <taxon>Hyphomicrobiales</taxon>
        <taxon>Methylopilaceae</taxon>
        <taxon>Chenggangzhangella</taxon>
    </lineage>
</organism>
<gene>
    <name evidence="1" type="ORF">K6K41_13535</name>
</gene>
<proteinExistence type="predicted"/>
<dbReference type="InterPro" id="IPR007375">
    <property type="entry name" value="SoxG"/>
</dbReference>
<reference evidence="1" key="1">
    <citation type="submission" date="2021-08" db="EMBL/GenBank/DDBJ databases">
        <authorList>
            <person name="Zhang H."/>
            <person name="Xu M."/>
            <person name="Yu Z."/>
            <person name="Yang L."/>
            <person name="Cai Y."/>
        </authorList>
    </citation>
    <scope>NUCLEOTIDE SEQUENCE</scope>
    <source>
        <strain evidence="1">CHL1</strain>
    </source>
</reference>
<dbReference type="KEGG" id="cmet:K6K41_13535"/>
<dbReference type="Gene3D" id="3.30.70.1520">
    <property type="entry name" value="Heterotetrameric sarcosine oxidase"/>
    <property type="match status" value="1"/>
</dbReference>
<accession>A0A9E6UPC2</accession>
<dbReference type="RefSeq" id="WP_261405577.1">
    <property type="nucleotide sequence ID" value="NZ_CP081869.1"/>
</dbReference>
<dbReference type="AlphaFoldDB" id="A0A9E6UPC2"/>
<dbReference type="EMBL" id="CP081869">
    <property type="protein sequence ID" value="QZO02176.1"/>
    <property type="molecule type" value="Genomic_DNA"/>
</dbReference>
<name>A0A9E6UPC2_9HYPH</name>
<dbReference type="Pfam" id="PF04268">
    <property type="entry name" value="SoxG"/>
    <property type="match status" value="1"/>
</dbReference>
<dbReference type="InterPro" id="IPR027266">
    <property type="entry name" value="TrmE/GcvT-like"/>
</dbReference>
<evidence type="ECO:0008006" key="3">
    <source>
        <dbReference type="Google" id="ProtNLM"/>
    </source>
</evidence>
<sequence>MPEPLIARSALRAHVAPASAPGSAPGARLREVQDVLVATVAAFKGREDELAAAVRERYGLDLPAGPVRAAAGASAFIGAGPGKWLFVSSDPSADPSGLPAAVVDQSDGRTTLSLSGPAAREILSTLVSIDLHPRAFGPGAAAATHASGVAVHLWQVDDAPTYEIAVFRSYAATLWRWIAHAGAARGIDAAL</sequence>
<keyword evidence="2" id="KW-1185">Reference proteome</keyword>
<protein>
    <recommendedName>
        <fullName evidence="3">Sarcosine oxidase subunit gamma</fullName>
    </recommendedName>
</protein>
<dbReference type="SUPFAM" id="SSF103025">
    <property type="entry name" value="Folate-binding domain"/>
    <property type="match status" value="1"/>
</dbReference>
<evidence type="ECO:0000313" key="1">
    <source>
        <dbReference type="EMBL" id="QZO02176.1"/>
    </source>
</evidence>